<evidence type="ECO:0000313" key="4">
    <source>
        <dbReference type="Proteomes" id="UP000285908"/>
    </source>
</evidence>
<sequence length="364" mass="36531">MVRPRVGMRRGVAATICAAALPVGAAVAEEGYRIATGAPDGNYYALGGAICALANRYADGAPPCRNLPTAGSAENLVALRRGEAGFALVQGDVARAALDEAEAEGPADLRGVMTLQTEMLTILTRRDGGIAALADLAGRKVSLGPEGSGHRATMQQVLSYGGWAVEGVPDPAGDAGTGGEHPTGDGDKAVGEAEQSAAAAGDADASAQGGPADGVPRIAALCDGRIAAAGFVFSSPSGVIDDALSRCPLAVLPISRDEVAALVPADGPYRPATIPSGTYETVTSDVPTLGMPVLLVTTADAPTARVEALLSRVMKDLDLLRASGPSLAGLTPEAMATPPEGIPLHGAAALYYEVTGFTAVLQAE</sequence>
<dbReference type="SUPFAM" id="SSF53850">
    <property type="entry name" value="Periplasmic binding protein-like II"/>
    <property type="match status" value="2"/>
</dbReference>
<proteinExistence type="predicted"/>
<dbReference type="Proteomes" id="UP000285908">
    <property type="component" value="Unassembled WGS sequence"/>
</dbReference>
<dbReference type="NCBIfam" id="TIGR02122">
    <property type="entry name" value="TRAP_TAXI"/>
    <property type="match status" value="1"/>
</dbReference>
<keyword evidence="4" id="KW-1185">Reference proteome</keyword>
<dbReference type="InterPro" id="IPR011852">
    <property type="entry name" value="TRAP_TAXI"/>
</dbReference>
<evidence type="ECO:0000256" key="2">
    <source>
        <dbReference type="SAM" id="SignalP"/>
    </source>
</evidence>
<evidence type="ECO:0000256" key="1">
    <source>
        <dbReference type="SAM" id="MobiDB-lite"/>
    </source>
</evidence>
<organism evidence="3 4">
    <name type="scientific">Mesobaculum littorinae</name>
    <dbReference type="NCBI Taxonomy" id="2486419"/>
    <lineage>
        <taxon>Bacteria</taxon>
        <taxon>Pseudomonadati</taxon>
        <taxon>Pseudomonadota</taxon>
        <taxon>Alphaproteobacteria</taxon>
        <taxon>Rhodobacterales</taxon>
        <taxon>Roseobacteraceae</taxon>
        <taxon>Mesobaculum</taxon>
    </lineage>
</organism>
<feature type="compositionally biased region" description="Low complexity" evidence="1">
    <location>
        <begin position="192"/>
        <end position="210"/>
    </location>
</feature>
<reference evidence="3 4" key="1">
    <citation type="submission" date="2018-11" db="EMBL/GenBank/DDBJ databases">
        <title>Mesobaculum littorinae gen. nov., sp. nov., isolated from Littorina scabra that represents a novel genus of the order Rhodobacteraceae.</title>
        <authorList>
            <person name="Li F."/>
        </authorList>
    </citation>
    <scope>NUCLEOTIDE SEQUENCE [LARGE SCALE GENOMIC DNA]</scope>
    <source>
        <strain evidence="3 4">M0103</strain>
    </source>
</reference>
<gene>
    <name evidence="3" type="ORF">EKE94_09355</name>
</gene>
<feature type="compositionally biased region" description="Basic and acidic residues" evidence="1">
    <location>
        <begin position="182"/>
        <end position="191"/>
    </location>
</feature>
<comment type="caution">
    <text evidence="3">The sequence shown here is derived from an EMBL/GenBank/DDBJ whole genome shotgun (WGS) entry which is preliminary data.</text>
</comment>
<dbReference type="Gene3D" id="3.40.190.10">
    <property type="entry name" value="Periplasmic binding protein-like II"/>
    <property type="match status" value="4"/>
</dbReference>
<dbReference type="PANTHER" id="PTHR42941">
    <property type="entry name" value="SLL1037 PROTEIN"/>
    <property type="match status" value="1"/>
</dbReference>
<name>A0A438AG63_9RHOB</name>
<feature type="chain" id="PRO_5019377385" evidence="2">
    <location>
        <begin position="26"/>
        <end position="364"/>
    </location>
</feature>
<feature type="region of interest" description="Disordered" evidence="1">
    <location>
        <begin position="168"/>
        <end position="210"/>
    </location>
</feature>
<dbReference type="PANTHER" id="PTHR42941:SF1">
    <property type="entry name" value="SLL1037 PROTEIN"/>
    <property type="match status" value="1"/>
</dbReference>
<feature type="signal peptide" evidence="2">
    <location>
        <begin position="1"/>
        <end position="25"/>
    </location>
</feature>
<accession>A0A438AG63</accession>
<evidence type="ECO:0000313" key="3">
    <source>
        <dbReference type="EMBL" id="RVV97699.1"/>
    </source>
</evidence>
<protein>
    <submittedName>
        <fullName evidence="3">TAXI family TRAP transporter solute-binding subunit</fullName>
    </submittedName>
</protein>
<dbReference type="AlphaFoldDB" id="A0A438AG63"/>
<keyword evidence="2" id="KW-0732">Signal</keyword>
<dbReference type="OrthoDB" id="9776669at2"/>
<dbReference type="EMBL" id="RQXX01000003">
    <property type="protein sequence ID" value="RVV97699.1"/>
    <property type="molecule type" value="Genomic_DNA"/>
</dbReference>
<dbReference type="Pfam" id="PF16868">
    <property type="entry name" value="NMT1_3"/>
    <property type="match status" value="2"/>
</dbReference>